<dbReference type="AlphaFoldDB" id="A0A314XIH5"/>
<name>A0A314XIH5_PRUYE</name>
<evidence type="ECO:0000313" key="2">
    <source>
        <dbReference type="Proteomes" id="UP000250321"/>
    </source>
</evidence>
<accession>A0A314XIH5</accession>
<proteinExistence type="predicted"/>
<dbReference type="OrthoDB" id="1194658at2759"/>
<dbReference type="Proteomes" id="UP000250321">
    <property type="component" value="Unassembled WGS sequence"/>
</dbReference>
<gene>
    <name evidence="1" type="ORF">Pyn_12880</name>
</gene>
<protein>
    <recommendedName>
        <fullName evidence="3">Aminotransferase-like plant mobile domain-containing protein</fullName>
    </recommendedName>
</protein>
<comment type="caution">
    <text evidence="1">The sequence shown here is derived from an EMBL/GenBank/DDBJ whole genome shotgun (WGS) entry which is preliminary data.</text>
</comment>
<sequence>MSADSSSIIRDHLYSMEDKLKRGRPPPLLKGAGEDTVIDGEPAPEVDLVIDPTSISRVLDAIFLSKACDSTLRPNAPTCGEAMEYRDTHLRLFMGEFTPTLEDPPCSWGYVPLLDQVQFLEKGAVETVAVETLLNSSFLQVFLWEWFKGIEVSPLLIPRPRNLLILMVVCCTEETSSNLPMVPTYAKEGPNFLELLDNVESFIFRPYCALSEGFRHVPLYADSDDLIEVPETTARGRRLRREAMLSAACFPLPTLGDDHLEASVFWTGGNVSEIATSSLLLWLTRGTLVATRKLTEITGIAALLHLVGSMPLIVTGYSGCGPSCSSSISREGHLLE</sequence>
<dbReference type="EMBL" id="PJQY01002658">
    <property type="protein sequence ID" value="PQP91846.1"/>
    <property type="molecule type" value="Genomic_DNA"/>
</dbReference>
<evidence type="ECO:0000313" key="1">
    <source>
        <dbReference type="EMBL" id="PQP91846.1"/>
    </source>
</evidence>
<evidence type="ECO:0008006" key="3">
    <source>
        <dbReference type="Google" id="ProtNLM"/>
    </source>
</evidence>
<keyword evidence="2" id="KW-1185">Reference proteome</keyword>
<reference evidence="1 2" key="1">
    <citation type="submission" date="2018-02" db="EMBL/GenBank/DDBJ databases">
        <title>Draft genome of wild Prunus yedoensis var. nudiflora.</title>
        <authorList>
            <person name="Baek S."/>
            <person name="Kim J.-H."/>
            <person name="Choi K."/>
            <person name="Kim G.-B."/>
            <person name="Cho A."/>
            <person name="Jang H."/>
            <person name="Shin C.-H."/>
            <person name="Yu H.-J."/>
            <person name="Mun J.-H."/>
        </authorList>
    </citation>
    <scope>NUCLEOTIDE SEQUENCE [LARGE SCALE GENOMIC DNA]</scope>
    <source>
        <strain evidence="2">cv. Jeju island</strain>
        <tissue evidence="1">Leaf</tissue>
    </source>
</reference>
<organism evidence="1 2">
    <name type="scientific">Prunus yedoensis var. nudiflora</name>
    <dbReference type="NCBI Taxonomy" id="2094558"/>
    <lineage>
        <taxon>Eukaryota</taxon>
        <taxon>Viridiplantae</taxon>
        <taxon>Streptophyta</taxon>
        <taxon>Embryophyta</taxon>
        <taxon>Tracheophyta</taxon>
        <taxon>Spermatophyta</taxon>
        <taxon>Magnoliopsida</taxon>
        <taxon>eudicotyledons</taxon>
        <taxon>Gunneridae</taxon>
        <taxon>Pentapetalae</taxon>
        <taxon>rosids</taxon>
        <taxon>fabids</taxon>
        <taxon>Rosales</taxon>
        <taxon>Rosaceae</taxon>
        <taxon>Amygdaloideae</taxon>
        <taxon>Amygdaleae</taxon>
        <taxon>Prunus</taxon>
    </lineage>
</organism>